<sequence length="990" mass="107261">MGSEESSLLTVTVDSRRDAERRATGAANEAPETIDRFVVLDVLGSGAMGIVYAAWDPQLDRRVALKVVRPGKGGGDAESRLVREAQGMARLSHPNVVSVFDVGAHAGGVWIAMEFVAGETLHARIGEGGLDWRERLELYRQAGEGLCAAHEAGLVHRDFKPENVLIGAQGRVRVADFGLVRPSDQGAETLPDPIRGDELLAHARVSESGERDPEFGALQTMAASTRSLGLASGSGMSARLTMDEAWLGTPRFMSPEQFQRMPADARSDQFSFCVALYHALYEEWPFQAEGGGFFELAAAVTLGSAPTLPSHTAIPPQIGAALLRGLAREPEDRFPDMRALLDALELAPPQRRRWPWLLASLGGAMAAAALTAWVVGSPAPEPVDPCSRGEAEVARSWGEAQRAQLAARFEGLDIGFGASSLEAIDEGVRAWSQDWAGAYRETCETRHEQSDLRYDMRMNCLAEQRAEVDGLIALFSMADEDLVRDAPDLVSELPAADACETLEGRRAVEPPRADQLDVVHEVRGRLARVRARLAAAELDGLDTELELLGAEVEVADYEPLLAELDYLRGVHAMKTKDVSTAQDWLLAAHGRALALGQDRLAMTAARDLVLEDGAVPGDEGQELARRWHAVTAALERRIDGGPEDEVERRYAYGRAMLRQMRFEPARGELSRAAELAAEVHGPHSLVTARIEVALGTAYGEGGKYEPGEQILARAIDTYERRLGPDHPLLIGPLLSRTTLHTGAGQLDAALADAKRAQRIDAASYTDGGPRAENILHHLALVHDLRGDYERAAANFEAMLARRGELQRPSSVNGMTLANSLCFSLYKLDRLDEAEAVCARSLELAPEVLGDGHPITAIVLNNLALIARARGDFEAGLELDRKALGYVEDRLGADHFYIAYSLVGVAEGLLGLGRADEAVPVLERAWQLRQEQRDPGEQGEVECLLGQALIDSGQDRERGRALEREAAVKLRAAGPNWNSHAEACDARVAGH</sequence>
<dbReference type="InterPro" id="IPR000719">
    <property type="entry name" value="Prot_kinase_dom"/>
</dbReference>
<dbReference type="PROSITE" id="PS00108">
    <property type="entry name" value="PROTEIN_KINASE_ST"/>
    <property type="match status" value="1"/>
</dbReference>
<feature type="compositionally biased region" description="Basic and acidic residues" evidence="6">
    <location>
        <begin position="14"/>
        <end position="23"/>
    </location>
</feature>
<dbReference type="InterPro" id="IPR019734">
    <property type="entry name" value="TPR_rpt"/>
</dbReference>
<keyword evidence="3 8" id="KW-0418">Kinase</keyword>
<dbReference type="EMBL" id="ABCS01000007">
    <property type="protein sequence ID" value="EDM80928.1"/>
    <property type="molecule type" value="Genomic_DNA"/>
</dbReference>
<keyword evidence="4 5" id="KW-0067">ATP-binding</keyword>
<dbReference type="Proteomes" id="UP000005801">
    <property type="component" value="Unassembled WGS sequence"/>
</dbReference>
<reference evidence="8 9" key="1">
    <citation type="submission" date="2007-06" db="EMBL/GenBank/DDBJ databases">
        <authorList>
            <person name="Shimkets L."/>
            <person name="Ferriera S."/>
            <person name="Johnson J."/>
            <person name="Kravitz S."/>
            <person name="Beeson K."/>
            <person name="Sutton G."/>
            <person name="Rogers Y.-H."/>
            <person name="Friedman R."/>
            <person name="Frazier M."/>
            <person name="Venter J.C."/>
        </authorList>
    </citation>
    <scope>NUCLEOTIDE SEQUENCE [LARGE SCALE GENOMIC DNA]</scope>
    <source>
        <strain evidence="8 9">SIR-1</strain>
    </source>
</reference>
<dbReference type="SUPFAM" id="SSF48452">
    <property type="entry name" value="TPR-like"/>
    <property type="match status" value="2"/>
</dbReference>
<proteinExistence type="predicted"/>
<dbReference type="eggNOG" id="COG0515">
    <property type="taxonomic scope" value="Bacteria"/>
</dbReference>
<dbReference type="CDD" id="cd14014">
    <property type="entry name" value="STKc_PknB_like"/>
    <property type="match status" value="1"/>
</dbReference>
<dbReference type="Pfam" id="PF13424">
    <property type="entry name" value="TPR_12"/>
    <property type="match status" value="1"/>
</dbReference>
<feature type="binding site" evidence="5">
    <location>
        <position position="72"/>
    </location>
    <ligand>
        <name>ATP</name>
        <dbReference type="ChEBI" id="CHEBI:30616"/>
    </ligand>
</feature>
<dbReference type="Gene3D" id="1.10.510.10">
    <property type="entry name" value="Transferase(Phosphotransferase) domain 1"/>
    <property type="match status" value="1"/>
</dbReference>
<evidence type="ECO:0000256" key="5">
    <source>
        <dbReference type="PROSITE-ProRule" id="PRU10141"/>
    </source>
</evidence>
<evidence type="ECO:0000256" key="4">
    <source>
        <dbReference type="ARBA" id="ARBA00022840"/>
    </source>
</evidence>
<evidence type="ECO:0000313" key="9">
    <source>
        <dbReference type="Proteomes" id="UP000005801"/>
    </source>
</evidence>
<dbReference type="InterPro" id="IPR008271">
    <property type="entry name" value="Ser/Thr_kinase_AS"/>
</dbReference>
<name>A6FZX2_9BACT</name>
<evidence type="ECO:0000256" key="1">
    <source>
        <dbReference type="ARBA" id="ARBA00022679"/>
    </source>
</evidence>
<dbReference type="PROSITE" id="PS00107">
    <property type="entry name" value="PROTEIN_KINASE_ATP"/>
    <property type="match status" value="1"/>
</dbReference>
<dbReference type="STRING" id="391625.PPSIR1_28498"/>
<dbReference type="PROSITE" id="PS50011">
    <property type="entry name" value="PROTEIN_KINASE_DOM"/>
    <property type="match status" value="1"/>
</dbReference>
<keyword evidence="9" id="KW-1185">Reference proteome</keyword>
<dbReference type="InterPro" id="IPR011990">
    <property type="entry name" value="TPR-like_helical_dom_sf"/>
</dbReference>
<dbReference type="GO" id="GO:0005524">
    <property type="term" value="F:ATP binding"/>
    <property type="evidence" value="ECO:0007669"/>
    <property type="project" value="UniProtKB-UniRule"/>
</dbReference>
<dbReference type="SUPFAM" id="SSF56112">
    <property type="entry name" value="Protein kinase-like (PK-like)"/>
    <property type="match status" value="1"/>
</dbReference>
<dbReference type="PANTHER" id="PTHR43289:SF6">
    <property type="entry name" value="SERINE_THREONINE-PROTEIN KINASE NEKL-3"/>
    <property type="match status" value="1"/>
</dbReference>
<dbReference type="InterPro" id="IPR017441">
    <property type="entry name" value="Protein_kinase_ATP_BS"/>
</dbReference>
<dbReference type="GO" id="GO:0004674">
    <property type="term" value="F:protein serine/threonine kinase activity"/>
    <property type="evidence" value="ECO:0007669"/>
    <property type="project" value="TreeGrafter"/>
</dbReference>
<dbReference type="Gene3D" id="1.25.40.10">
    <property type="entry name" value="Tetratricopeptide repeat domain"/>
    <property type="match status" value="2"/>
</dbReference>
<dbReference type="eggNOG" id="COG0457">
    <property type="taxonomic scope" value="Bacteria"/>
</dbReference>
<feature type="compositionally biased region" description="Polar residues" evidence="6">
    <location>
        <begin position="1"/>
        <end position="13"/>
    </location>
</feature>
<dbReference type="Pfam" id="PF13374">
    <property type="entry name" value="TPR_10"/>
    <property type="match status" value="1"/>
</dbReference>
<dbReference type="SMART" id="SM00028">
    <property type="entry name" value="TPR"/>
    <property type="match status" value="5"/>
</dbReference>
<keyword evidence="1" id="KW-0808">Transferase</keyword>
<organism evidence="8 9">
    <name type="scientific">Plesiocystis pacifica SIR-1</name>
    <dbReference type="NCBI Taxonomy" id="391625"/>
    <lineage>
        <taxon>Bacteria</taxon>
        <taxon>Pseudomonadati</taxon>
        <taxon>Myxococcota</taxon>
        <taxon>Polyangia</taxon>
        <taxon>Nannocystales</taxon>
        <taxon>Nannocystaceae</taxon>
        <taxon>Plesiocystis</taxon>
    </lineage>
</organism>
<dbReference type="AlphaFoldDB" id="A6FZX2"/>
<accession>A6FZX2</accession>
<protein>
    <submittedName>
        <fullName evidence="8">Serine/threonine kinase family protein</fullName>
    </submittedName>
</protein>
<evidence type="ECO:0000256" key="6">
    <source>
        <dbReference type="SAM" id="MobiDB-lite"/>
    </source>
</evidence>
<evidence type="ECO:0000256" key="3">
    <source>
        <dbReference type="ARBA" id="ARBA00022777"/>
    </source>
</evidence>
<dbReference type="PANTHER" id="PTHR43289">
    <property type="entry name" value="MITOGEN-ACTIVATED PROTEIN KINASE KINASE KINASE 20-RELATED"/>
    <property type="match status" value="1"/>
</dbReference>
<evidence type="ECO:0000313" key="8">
    <source>
        <dbReference type="EMBL" id="EDM80928.1"/>
    </source>
</evidence>
<feature type="region of interest" description="Disordered" evidence="6">
    <location>
        <begin position="1"/>
        <end position="27"/>
    </location>
</feature>
<evidence type="ECO:0000256" key="2">
    <source>
        <dbReference type="ARBA" id="ARBA00022741"/>
    </source>
</evidence>
<comment type="caution">
    <text evidence="8">The sequence shown here is derived from an EMBL/GenBank/DDBJ whole genome shotgun (WGS) entry which is preliminary data.</text>
</comment>
<gene>
    <name evidence="8" type="ORF">PPSIR1_28498</name>
</gene>
<feature type="domain" description="Protein kinase" evidence="7">
    <location>
        <begin position="37"/>
        <end position="357"/>
    </location>
</feature>
<dbReference type="Gene3D" id="3.30.200.20">
    <property type="entry name" value="Phosphorylase Kinase, domain 1"/>
    <property type="match status" value="1"/>
</dbReference>
<dbReference type="InterPro" id="IPR011009">
    <property type="entry name" value="Kinase-like_dom_sf"/>
</dbReference>
<keyword evidence="2 5" id="KW-0547">Nucleotide-binding</keyword>
<dbReference type="Pfam" id="PF00069">
    <property type="entry name" value="Pkinase"/>
    <property type="match status" value="1"/>
</dbReference>
<evidence type="ECO:0000259" key="7">
    <source>
        <dbReference type="PROSITE" id="PS50011"/>
    </source>
</evidence>